<comment type="caution">
    <text evidence="2">The sequence shown here is derived from an EMBL/GenBank/DDBJ whole genome shotgun (WGS) entry which is preliminary data.</text>
</comment>
<evidence type="ECO:0000313" key="2">
    <source>
        <dbReference type="EMBL" id="GAA6146566.1"/>
    </source>
</evidence>
<gene>
    <name evidence="2" type="ORF">NBRC116585_26840</name>
</gene>
<keyword evidence="1" id="KW-0732">Signal</keyword>
<accession>A0ABQ0A2E6</accession>
<feature type="signal peptide" evidence="1">
    <location>
        <begin position="1"/>
        <end position="23"/>
    </location>
</feature>
<proteinExistence type="predicted"/>
<keyword evidence="3" id="KW-1185">Reference proteome</keyword>
<protein>
    <submittedName>
        <fullName evidence="2">Uncharacterized protein</fullName>
    </submittedName>
</protein>
<evidence type="ECO:0000313" key="3">
    <source>
        <dbReference type="Proteomes" id="UP001481413"/>
    </source>
</evidence>
<name>A0ABQ0A2E6_9GAMM</name>
<dbReference type="RefSeq" id="WP_353295786.1">
    <property type="nucleotide sequence ID" value="NZ_BAABWH010000008.1"/>
</dbReference>
<organism evidence="2 3">
    <name type="scientific">Thalassolituus maritimus</name>
    <dbReference type="NCBI Taxonomy" id="484498"/>
    <lineage>
        <taxon>Bacteria</taxon>
        <taxon>Pseudomonadati</taxon>
        <taxon>Pseudomonadota</taxon>
        <taxon>Gammaproteobacteria</taxon>
        <taxon>Oceanospirillales</taxon>
        <taxon>Oceanospirillaceae</taxon>
        <taxon>Thalassolituus</taxon>
    </lineage>
</organism>
<feature type="chain" id="PRO_5045516998" evidence="1">
    <location>
        <begin position="24"/>
        <end position="82"/>
    </location>
</feature>
<sequence>MKYLLSAAAALALGSFAHQSSVAEGDQLVQWHAQILKNTMFSEHSPGFNDIYMIQTPDKGRQVVIYCNPSYCYKLRGHHLTA</sequence>
<reference evidence="2 3" key="1">
    <citation type="submission" date="2024-04" db="EMBL/GenBank/DDBJ databases">
        <title>Draft genome sequence of Thalassolituus maritimus NBRC 116585.</title>
        <authorList>
            <person name="Miyakawa T."/>
            <person name="Kusuya Y."/>
            <person name="Miura T."/>
        </authorList>
    </citation>
    <scope>NUCLEOTIDE SEQUENCE [LARGE SCALE GENOMIC DNA]</scope>
    <source>
        <strain evidence="2 3">5NW40-0001</strain>
    </source>
</reference>
<evidence type="ECO:0000256" key="1">
    <source>
        <dbReference type="SAM" id="SignalP"/>
    </source>
</evidence>
<dbReference type="EMBL" id="BAABWH010000008">
    <property type="protein sequence ID" value="GAA6146566.1"/>
    <property type="molecule type" value="Genomic_DNA"/>
</dbReference>
<dbReference type="Proteomes" id="UP001481413">
    <property type="component" value="Unassembled WGS sequence"/>
</dbReference>